<dbReference type="CDD" id="cd20097">
    <property type="entry name" value="MBT_dSfmbt-like_rpt1"/>
    <property type="match status" value="1"/>
</dbReference>
<protein>
    <submittedName>
        <fullName evidence="4">Lethal(3)malignant brain tumor-like protein 2</fullName>
    </submittedName>
</protein>
<dbReference type="GO" id="GO:0003682">
    <property type="term" value="F:chromatin binding"/>
    <property type="evidence" value="ECO:0007669"/>
    <property type="project" value="TreeGrafter"/>
</dbReference>
<dbReference type="InterPro" id="IPR050548">
    <property type="entry name" value="PcG_chromatin_remod_factors"/>
</dbReference>
<dbReference type="AlphaFoldDB" id="A0A1D2MDV9"/>
<feature type="compositionally biased region" description="Low complexity" evidence="3">
    <location>
        <begin position="38"/>
        <end position="59"/>
    </location>
</feature>
<organism evidence="4 5">
    <name type="scientific">Orchesella cincta</name>
    <name type="common">Springtail</name>
    <name type="synonym">Podura cincta</name>
    <dbReference type="NCBI Taxonomy" id="48709"/>
    <lineage>
        <taxon>Eukaryota</taxon>
        <taxon>Metazoa</taxon>
        <taxon>Ecdysozoa</taxon>
        <taxon>Arthropoda</taxon>
        <taxon>Hexapoda</taxon>
        <taxon>Collembola</taxon>
        <taxon>Entomobryomorpha</taxon>
        <taxon>Entomobryoidea</taxon>
        <taxon>Orchesellidae</taxon>
        <taxon>Orchesellinae</taxon>
        <taxon>Orchesella</taxon>
    </lineage>
</organism>
<dbReference type="PROSITE" id="PS51079">
    <property type="entry name" value="MBT"/>
    <property type="match status" value="3"/>
</dbReference>
<dbReference type="PANTHER" id="PTHR12247:SF129">
    <property type="entry name" value="SOP-2-RELATED PROTEIN 3"/>
    <property type="match status" value="1"/>
</dbReference>
<keyword evidence="1" id="KW-0677">Repeat</keyword>
<dbReference type="STRING" id="48709.A0A1D2MDV9"/>
<reference evidence="4 5" key="1">
    <citation type="journal article" date="2016" name="Genome Biol. Evol.">
        <title>Gene Family Evolution Reflects Adaptation to Soil Environmental Stressors in the Genome of the Collembolan Orchesella cincta.</title>
        <authorList>
            <person name="Faddeeva-Vakhrusheva A."/>
            <person name="Derks M.F."/>
            <person name="Anvar S.Y."/>
            <person name="Agamennone V."/>
            <person name="Suring W."/>
            <person name="Smit S."/>
            <person name="van Straalen N.M."/>
            <person name="Roelofs D."/>
        </authorList>
    </citation>
    <scope>NUCLEOTIDE SEQUENCE [LARGE SCALE GENOMIC DNA]</scope>
    <source>
        <tissue evidence="4">Mixed pool</tissue>
    </source>
</reference>
<feature type="region of interest" description="Disordered" evidence="3">
    <location>
        <begin position="1"/>
        <end position="63"/>
    </location>
</feature>
<dbReference type="PANTHER" id="PTHR12247">
    <property type="entry name" value="POLYCOMB GROUP PROTEIN"/>
    <property type="match status" value="1"/>
</dbReference>
<accession>A0A1D2MDV9</accession>
<evidence type="ECO:0000256" key="3">
    <source>
        <dbReference type="SAM" id="MobiDB-lite"/>
    </source>
</evidence>
<dbReference type="Proteomes" id="UP000094527">
    <property type="component" value="Unassembled WGS sequence"/>
</dbReference>
<dbReference type="CDD" id="cd20098">
    <property type="entry name" value="MBT_dSfmbt-like_rpt2"/>
    <property type="match status" value="1"/>
</dbReference>
<evidence type="ECO:0000256" key="2">
    <source>
        <dbReference type="PROSITE-ProRule" id="PRU00459"/>
    </source>
</evidence>
<keyword evidence="5" id="KW-1185">Reference proteome</keyword>
<dbReference type="GO" id="GO:0045892">
    <property type="term" value="P:negative regulation of DNA-templated transcription"/>
    <property type="evidence" value="ECO:0007669"/>
    <property type="project" value="TreeGrafter"/>
</dbReference>
<name>A0A1D2MDV9_ORCCI</name>
<dbReference type="OrthoDB" id="5917609at2759"/>
<feature type="repeat" description="MBT" evidence="2">
    <location>
        <begin position="389"/>
        <end position="486"/>
    </location>
</feature>
<dbReference type="Gene3D" id="2.30.30.140">
    <property type="match status" value="4"/>
</dbReference>
<proteinExistence type="predicted"/>
<dbReference type="InterPro" id="IPR004092">
    <property type="entry name" value="Mbt"/>
</dbReference>
<evidence type="ECO:0000313" key="5">
    <source>
        <dbReference type="Proteomes" id="UP000094527"/>
    </source>
</evidence>
<comment type="caution">
    <text evidence="4">The sequence shown here is derived from an EMBL/GenBank/DDBJ whole genome shotgun (WGS) entry which is preliminary data.</text>
</comment>
<gene>
    <name evidence="4" type="ORF">Ocin01_15609</name>
</gene>
<evidence type="ECO:0000313" key="4">
    <source>
        <dbReference type="EMBL" id="ODM91071.1"/>
    </source>
</evidence>
<dbReference type="OMA" id="WTREDEY"/>
<dbReference type="EMBL" id="LJIJ01001681">
    <property type="protein sequence ID" value="ODM91071.1"/>
    <property type="molecule type" value="Genomic_DNA"/>
</dbReference>
<dbReference type="GO" id="GO:0005634">
    <property type="term" value="C:nucleus"/>
    <property type="evidence" value="ECO:0007669"/>
    <property type="project" value="InterPro"/>
</dbReference>
<feature type="repeat" description="MBT" evidence="2">
    <location>
        <begin position="176"/>
        <end position="285"/>
    </location>
</feature>
<evidence type="ECO:0000256" key="1">
    <source>
        <dbReference type="ARBA" id="ARBA00022737"/>
    </source>
</evidence>
<dbReference type="GO" id="GO:0042393">
    <property type="term" value="F:histone binding"/>
    <property type="evidence" value="ECO:0007669"/>
    <property type="project" value="TreeGrafter"/>
</dbReference>
<feature type="repeat" description="MBT" evidence="2">
    <location>
        <begin position="64"/>
        <end position="171"/>
    </location>
</feature>
<dbReference type="Pfam" id="PF02820">
    <property type="entry name" value="MBT"/>
    <property type="match status" value="4"/>
</dbReference>
<sequence length="507" mass="57483">MSTPKSSIRKKLAERPTLTSTPSPSGIKEKAKSKKKFAGSTSAVPQKQVPVVKPQPQQQSKELPSWDDFVKDTTNVQWVCGVEYFKFAPFGPDKWQSFAKPGMVVEIPNYKKPSTYWPATIVGFAGYDALVEYVKVDEKKSDKYVCWIPFCSNVPKPLGYCFTNKILLRPVSEKDQKDQKFLEKTFNRLVSQNLPTVELKHWETCLNELNSTGARFSCNELVEALDKLDCSRSRMGLITVTLGNRIHIQYFGLSDDDEGFWFSQQSEHVHKMGWSHAVGIEVEGARPELVYPLPIPSEFPAVPKGVKIRKNDMFEMRHPVHLHKICAAYVVKPLRHGYFVAGTDWTREDEYVNIVMHVTSDYVLPINFCNKHGINLDVPKKDAKEMVKFSWRKYLEEVECIPLELSAIKKETPKFTNGCKLEAVDLKEPTRLGPATVIKVCGHLLQIHFDGYPRSDAESFQWVSANSPDIYPACYSKYVGHKLACKPDLPNPVDSFDFAFEGPSAST</sequence>
<dbReference type="SMART" id="SM00561">
    <property type="entry name" value="MBT"/>
    <property type="match status" value="1"/>
</dbReference>
<dbReference type="SUPFAM" id="SSF63748">
    <property type="entry name" value="Tudor/PWWP/MBT"/>
    <property type="match status" value="4"/>
</dbReference>